<proteinExistence type="predicted"/>
<keyword evidence="1" id="KW-0472">Membrane</keyword>
<evidence type="ECO:0000256" key="1">
    <source>
        <dbReference type="SAM" id="Phobius"/>
    </source>
</evidence>
<dbReference type="GeneID" id="70686117"/>
<keyword evidence="1" id="KW-0812">Transmembrane</keyword>
<feature type="transmembrane region" description="Helical" evidence="1">
    <location>
        <begin position="91"/>
        <end position="121"/>
    </location>
</feature>
<dbReference type="KEGG" id="hara:AArcS_2739"/>
<dbReference type="AlphaFoldDB" id="A0A897MZX2"/>
<protein>
    <submittedName>
        <fullName evidence="2">Putative membrane protein</fullName>
    </submittedName>
</protein>
<feature type="transmembrane region" description="Helical" evidence="1">
    <location>
        <begin position="231"/>
        <end position="256"/>
    </location>
</feature>
<gene>
    <name evidence="2" type="ORF">AArcS_2739</name>
</gene>
<feature type="transmembrane region" description="Helical" evidence="1">
    <location>
        <begin position="262"/>
        <end position="281"/>
    </location>
</feature>
<accession>A0A897MZX2</accession>
<dbReference type="EMBL" id="CP064786">
    <property type="protein sequence ID" value="QSG03935.1"/>
    <property type="molecule type" value="Genomic_DNA"/>
</dbReference>
<organism evidence="2 3">
    <name type="scientific">Natranaeroarchaeum sulfidigenes</name>
    <dbReference type="NCBI Taxonomy" id="2784880"/>
    <lineage>
        <taxon>Archaea</taxon>
        <taxon>Methanobacteriati</taxon>
        <taxon>Methanobacteriota</taxon>
        <taxon>Stenosarchaea group</taxon>
        <taxon>Halobacteria</taxon>
        <taxon>Halobacteriales</taxon>
        <taxon>Natronoarchaeaceae</taxon>
        <taxon>Natranaeroarchaeum</taxon>
    </lineage>
</organism>
<reference evidence="2" key="1">
    <citation type="submission" date="2020-11" db="EMBL/GenBank/DDBJ databases">
        <title>Carbohydrate-dependent, anaerobic sulfur respiration: A novel catabolism in halophilic archaea.</title>
        <authorList>
            <person name="Sorokin D.Y."/>
            <person name="Messina E."/>
            <person name="Smedile F."/>
            <person name="La Cono V."/>
            <person name="Hallsworth J.E."/>
            <person name="Yakimov M.M."/>
        </authorList>
    </citation>
    <scope>NUCLEOTIDE SEQUENCE</scope>
    <source>
        <strain evidence="2">AArc-S</strain>
    </source>
</reference>
<evidence type="ECO:0000313" key="2">
    <source>
        <dbReference type="EMBL" id="QSG03935.1"/>
    </source>
</evidence>
<sequence>MSLSAVSSAGDAIDLTREFMTPFSPGRILKLSVVVFLLSGGGISLSANVPPIPPTLDPTYSGPTAEDATVEELFAEAEVTDAGLGAIPEELLVALLIAAAVLGLLAIAFAAIASIAEFVFIESLRSGDVTIRKYTSRRWKQGLSLLVFRIALGVLSTAFVLLTALFVLELGVVDSLTRALVYAGTAGALVVLTMTVISSLTTYFVVPAMIQEDRGILSGWKRVWTALRSQPVEFVVFVIVQYVLGLVLAAVVATVLVFSGGLIALALAVVFGTIIIVGGLGVTSGAGLALVGAAVVIGLTLLAIIAAVLQVPVQSYLRYYALLVLGDVDDRLDLVPDQRERARESQLGLGT</sequence>
<dbReference type="RefSeq" id="WP_238477970.1">
    <property type="nucleotide sequence ID" value="NZ_CP064786.1"/>
</dbReference>
<dbReference type="Proteomes" id="UP000663586">
    <property type="component" value="Chromosome"/>
</dbReference>
<keyword evidence="1" id="KW-1133">Transmembrane helix</keyword>
<keyword evidence="3" id="KW-1185">Reference proteome</keyword>
<dbReference type="InterPro" id="IPR055966">
    <property type="entry name" value="DUF7544"/>
</dbReference>
<name>A0A897MZX2_9EURY</name>
<feature type="transmembrane region" description="Helical" evidence="1">
    <location>
        <begin position="288"/>
        <end position="309"/>
    </location>
</feature>
<evidence type="ECO:0000313" key="3">
    <source>
        <dbReference type="Proteomes" id="UP000663586"/>
    </source>
</evidence>
<dbReference type="Pfam" id="PF24400">
    <property type="entry name" value="DUF7544"/>
    <property type="match status" value="1"/>
</dbReference>
<feature type="transmembrane region" description="Helical" evidence="1">
    <location>
        <begin position="142"/>
        <end position="168"/>
    </location>
</feature>
<feature type="transmembrane region" description="Helical" evidence="1">
    <location>
        <begin position="180"/>
        <end position="210"/>
    </location>
</feature>